<dbReference type="Proteomes" id="UP000285084">
    <property type="component" value="Unassembled WGS sequence"/>
</dbReference>
<sequence>MATIDVDKMQKLALAGPRLDRSVTLNFQGDWGMANFHRICSWLTQQFCDRAGSESQVAIWNIRHGGIESVTNVYNGRMHLAIATPAQLISTALEGKGIFAPFGPMPSLRALGVLPQNDRMVFAIHPKHQITSFEELRAKKPAIRIATSTNDGSNFIGHVAYAYLACHGISAEEIESWGGSIHTAHRPEQAVALVVSGEADVLLQEAIMTPWWEKVIEEHKFVPLPAEPAALNKFMTDYPGQVNPNAEPLPAGFWKSLLEPLSCLDFADFVVLVRDDLPDDIAYLLTWCLVETRDAIENQYHHLPPQRSPLSYPLDPKKMAQSPVPLHPAAQRYYSEAGHL</sequence>
<comment type="caution">
    <text evidence="1">The sequence shown here is derived from an EMBL/GenBank/DDBJ whole genome shotgun (WGS) entry which is preliminary data.</text>
</comment>
<evidence type="ECO:0000313" key="1">
    <source>
        <dbReference type="EMBL" id="RKK75234.1"/>
    </source>
</evidence>
<name>A0A420N4P5_FUSOX</name>
<dbReference type="AlphaFoldDB" id="A0A420N4P5"/>
<dbReference type="SUPFAM" id="SSF53850">
    <property type="entry name" value="Periplasmic binding protein-like II"/>
    <property type="match status" value="1"/>
</dbReference>
<proteinExistence type="predicted"/>
<protein>
    <recommendedName>
        <fullName evidence="3">SsuA/THI5-like domain-containing protein</fullName>
    </recommendedName>
</protein>
<evidence type="ECO:0008006" key="3">
    <source>
        <dbReference type="Google" id="ProtNLM"/>
    </source>
</evidence>
<evidence type="ECO:0000313" key="2">
    <source>
        <dbReference type="Proteomes" id="UP000285084"/>
    </source>
</evidence>
<dbReference type="Pfam" id="PF16868">
    <property type="entry name" value="NMT1_3"/>
    <property type="match status" value="1"/>
</dbReference>
<dbReference type="Gene3D" id="3.40.190.10">
    <property type="entry name" value="Periplasmic binding protein-like II"/>
    <property type="match status" value="2"/>
</dbReference>
<accession>A0A420N4P5</accession>
<dbReference type="EMBL" id="MRCX01000063">
    <property type="protein sequence ID" value="RKK75234.1"/>
    <property type="molecule type" value="Genomic_DNA"/>
</dbReference>
<dbReference type="InterPro" id="IPR011852">
    <property type="entry name" value="TRAP_TAXI"/>
</dbReference>
<gene>
    <name evidence="1" type="ORF">BFJ69_g7824</name>
</gene>
<organism evidence="1 2">
    <name type="scientific">Fusarium oxysporum</name>
    <name type="common">Fusarium vascular wilt</name>
    <dbReference type="NCBI Taxonomy" id="5507"/>
    <lineage>
        <taxon>Eukaryota</taxon>
        <taxon>Fungi</taxon>
        <taxon>Dikarya</taxon>
        <taxon>Ascomycota</taxon>
        <taxon>Pezizomycotina</taxon>
        <taxon>Sordariomycetes</taxon>
        <taxon>Hypocreomycetidae</taxon>
        <taxon>Hypocreales</taxon>
        <taxon>Nectriaceae</taxon>
        <taxon>Fusarium</taxon>
        <taxon>Fusarium oxysporum species complex</taxon>
    </lineage>
</organism>
<reference evidence="1 2" key="1">
    <citation type="journal article" date="2018" name="Sci. Rep.">
        <title>Characterisation of pathogen-specific regions and novel effector candidates in Fusarium oxysporum f. sp. cepae.</title>
        <authorList>
            <person name="Armitage A.D."/>
            <person name="Taylor A."/>
            <person name="Sobczyk M.K."/>
            <person name="Baxter L."/>
            <person name="Greenfield B.P."/>
            <person name="Bates H.J."/>
            <person name="Wilson F."/>
            <person name="Jackson A.C."/>
            <person name="Ott S."/>
            <person name="Harrison R.J."/>
            <person name="Clarkson J.P."/>
        </authorList>
    </citation>
    <scope>NUCLEOTIDE SEQUENCE [LARGE SCALE GENOMIC DNA]</scope>
    <source>
        <strain evidence="1 2">Fo_A13</strain>
    </source>
</reference>